<evidence type="ECO:0000313" key="4">
    <source>
        <dbReference type="EMBL" id="BAU83928.1"/>
    </source>
</evidence>
<accession>A0A169NI30</accession>
<evidence type="ECO:0000256" key="2">
    <source>
        <dbReference type="ARBA" id="ARBA00023315"/>
    </source>
</evidence>
<dbReference type="KEGG" id="slau:SLA_3013"/>
<name>A0A169NI30_STRLU</name>
<dbReference type="Proteomes" id="UP000217676">
    <property type="component" value="Chromosome"/>
</dbReference>
<dbReference type="GO" id="GO:0016747">
    <property type="term" value="F:acyltransferase activity, transferring groups other than amino-acyl groups"/>
    <property type="evidence" value="ECO:0007669"/>
    <property type="project" value="InterPro"/>
</dbReference>
<dbReference type="EMBL" id="AP017424">
    <property type="protein sequence ID" value="BAU83928.1"/>
    <property type="molecule type" value="Genomic_DNA"/>
</dbReference>
<evidence type="ECO:0000256" key="1">
    <source>
        <dbReference type="ARBA" id="ARBA00022679"/>
    </source>
</evidence>
<sequence length="190" mass="20901">MRGALRRSLALNLNLNLDPNLDYSLHRLQPEDWPAYRAIRLAMLRDTPLAYLETVDDALALPESEWRFRTTRAAGPGNVGVAAVGPDGAWVGVMNGFLPAPDTAKLVGVWLEPGHRGAGGTGAGLAARMLDEVVRWAREETGAKRLTLLVHEENGRAIGFYRRSGFVLTGRTERYPLDVRQSELEMVLGL</sequence>
<dbReference type="InterPro" id="IPR050832">
    <property type="entry name" value="Bact_Acetyltransf"/>
</dbReference>
<dbReference type="AlphaFoldDB" id="A0A169NI30"/>
<dbReference type="InterPro" id="IPR000182">
    <property type="entry name" value="GNAT_dom"/>
</dbReference>
<feature type="domain" description="N-acetyltransferase" evidence="3">
    <location>
        <begin position="23"/>
        <end position="190"/>
    </location>
</feature>
<dbReference type="PANTHER" id="PTHR43877">
    <property type="entry name" value="AMINOALKYLPHOSPHONATE N-ACETYLTRANSFERASE-RELATED-RELATED"/>
    <property type="match status" value="1"/>
</dbReference>
<keyword evidence="5" id="KW-1185">Reference proteome</keyword>
<dbReference type="InterPro" id="IPR016181">
    <property type="entry name" value="Acyl_CoA_acyltransferase"/>
</dbReference>
<dbReference type="Pfam" id="PF00583">
    <property type="entry name" value="Acetyltransf_1"/>
    <property type="match status" value="1"/>
</dbReference>
<dbReference type="PANTHER" id="PTHR43877:SF2">
    <property type="entry name" value="AMINOALKYLPHOSPHONATE N-ACETYLTRANSFERASE-RELATED"/>
    <property type="match status" value="1"/>
</dbReference>
<dbReference type="PROSITE" id="PS51186">
    <property type="entry name" value="GNAT"/>
    <property type="match status" value="1"/>
</dbReference>
<dbReference type="SUPFAM" id="SSF55729">
    <property type="entry name" value="Acyl-CoA N-acyltransferases (Nat)"/>
    <property type="match status" value="1"/>
</dbReference>
<keyword evidence="2" id="KW-0012">Acyltransferase</keyword>
<proteinExistence type="predicted"/>
<organism evidence="4 5">
    <name type="scientific">Streptomyces laurentii</name>
    <dbReference type="NCBI Taxonomy" id="39478"/>
    <lineage>
        <taxon>Bacteria</taxon>
        <taxon>Bacillati</taxon>
        <taxon>Actinomycetota</taxon>
        <taxon>Actinomycetes</taxon>
        <taxon>Kitasatosporales</taxon>
        <taxon>Streptomycetaceae</taxon>
        <taxon>Streptomyces</taxon>
    </lineage>
</organism>
<evidence type="ECO:0000259" key="3">
    <source>
        <dbReference type="PROSITE" id="PS51186"/>
    </source>
</evidence>
<dbReference type="Gene3D" id="3.40.630.30">
    <property type="match status" value="1"/>
</dbReference>
<reference evidence="4 5" key="1">
    <citation type="journal article" date="2016" name="Genome Announc.">
        <title>Complete Genome Sequence of Thiostrepton-Producing Streptomyces laurentii ATCC 31255.</title>
        <authorList>
            <person name="Doi K."/>
            <person name="Fujino Y."/>
            <person name="Nagayoshi Y."/>
            <person name="Ohshima T."/>
            <person name="Ogata S."/>
        </authorList>
    </citation>
    <scope>NUCLEOTIDE SEQUENCE [LARGE SCALE GENOMIC DNA]</scope>
    <source>
        <strain evidence="4 5">ATCC 31255</strain>
    </source>
</reference>
<protein>
    <submittedName>
        <fullName evidence="4">Acetyltransferase</fullName>
    </submittedName>
</protein>
<gene>
    <name evidence="4" type="ORF">SLA_3013</name>
</gene>
<evidence type="ECO:0000313" key="5">
    <source>
        <dbReference type="Proteomes" id="UP000217676"/>
    </source>
</evidence>
<keyword evidence="1 4" id="KW-0808">Transferase</keyword>